<dbReference type="Pfam" id="PF00705">
    <property type="entry name" value="PCNA_N"/>
    <property type="match status" value="1"/>
</dbReference>
<name>A0A6C0KX24_9ZZZZ</name>
<organism evidence="5">
    <name type="scientific">viral metagenome</name>
    <dbReference type="NCBI Taxonomy" id="1070528"/>
    <lineage>
        <taxon>unclassified sequences</taxon>
        <taxon>metagenomes</taxon>
        <taxon>organismal metagenomes</taxon>
    </lineage>
</organism>
<feature type="domain" description="Proliferating cell nuclear antigen PCNA N-terminal" evidence="3">
    <location>
        <begin position="31"/>
        <end position="124"/>
    </location>
</feature>
<dbReference type="EMBL" id="MN740989">
    <property type="protein sequence ID" value="QHU21237.1"/>
    <property type="molecule type" value="Genomic_DNA"/>
</dbReference>
<dbReference type="NCBIfam" id="TIGR00590">
    <property type="entry name" value="pcna"/>
    <property type="match status" value="1"/>
</dbReference>
<dbReference type="AlphaFoldDB" id="A0A6C0KX24"/>
<evidence type="ECO:0000259" key="3">
    <source>
        <dbReference type="Pfam" id="PF00705"/>
    </source>
</evidence>
<protein>
    <recommendedName>
        <fullName evidence="6">Proliferating cell nuclear antigen PCNA C-terminal domain-containing protein</fullName>
    </recommendedName>
</protein>
<dbReference type="GO" id="GO:0006298">
    <property type="term" value="P:mismatch repair"/>
    <property type="evidence" value="ECO:0007669"/>
    <property type="project" value="TreeGrafter"/>
</dbReference>
<dbReference type="Pfam" id="PF02747">
    <property type="entry name" value="PCNA_C"/>
    <property type="match status" value="1"/>
</dbReference>
<dbReference type="GO" id="GO:0006275">
    <property type="term" value="P:regulation of DNA replication"/>
    <property type="evidence" value="ECO:0007669"/>
    <property type="project" value="InterPro"/>
</dbReference>
<dbReference type="GO" id="GO:0006272">
    <property type="term" value="P:leading strand elongation"/>
    <property type="evidence" value="ECO:0007669"/>
    <property type="project" value="TreeGrafter"/>
</dbReference>
<evidence type="ECO:0000313" key="5">
    <source>
        <dbReference type="EMBL" id="QHU21237.1"/>
    </source>
</evidence>
<reference evidence="5" key="1">
    <citation type="journal article" date="2020" name="Nature">
        <title>Giant virus diversity and host interactions through global metagenomics.</title>
        <authorList>
            <person name="Schulz F."/>
            <person name="Roux S."/>
            <person name="Paez-Espino D."/>
            <person name="Jungbluth S."/>
            <person name="Walsh D.A."/>
            <person name="Denef V.J."/>
            <person name="McMahon K.D."/>
            <person name="Konstantinidis K.T."/>
            <person name="Eloe-Fadrosh E.A."/>
            <person name="Kyrpides N.C."/>
            <person name="Woyke T."/>
        </authorList>
    </citation>
    <scope>NUCLEOTIDE SEQUENCE</scope>
    <source>
        <strain evidence="5">GVMAG-S-3300013094-109</strain>
    </source>
</reference>
<dbReference type="HAMAP" id="MF_00317">
    <property type="entry name" value="DNApol_clamp_arch"/>
    <property type="match status" value="1"/>
</dbReference>
<dbReference type="InterPro" id="IPR022648">
    <property type="entry name" value="Pr_cel_nuc_antig_N"/>
</dbReference>
<evidence type="ECO:0000256" key="2">
    <source>
        <dbReference type="ARBA" id="ARBA00023125"/>
    </source>
</evidence>
<dbReference type="GO" id="GO:0043626">
    <property type="term" value="C:PCNA complex"/>
    <property type="evidence" value="ECO:0007669"/>
    <property type="project" value="TreeGrafter"/>
</dbReference>
<evidence type="ECO:0008006" key="6">
    <source>
        <dbReference type="Google" id="ProtNLM"/>
    </source>
</evidence>
<comment type="similarity">
    <text evidence="1">Belongs to the PCNA family.</text>
</comment>
<feature type="domain" description="Proliferating cell nuclear antigen PCNA C-terminal" evidence="4">
    <location>
        <begin position="134"/>
        <end position="254"/>
    </location>
</feature>
<dbReference type="PANTHER" id="PTHR11352:SF0">
    <property type="entry name" value="PROLIFERATING CELL NUCLEAR ANTIGEN"/>
    <property type="match status" value="1"/>
</dbReference>
<dbReference type="PRINTS" id="PR00339">
    <property type="entry name" value="PCNACYCLIN"/>
</dbReference>
<dbReference type="PANTHER" id="PTHR11352">
    <property type="entry name" value="PROLIFERATING CELL NUCLEAR ANTIGEN"/>
    <property type="match status" value="1"/>
</dbReference>
<sequence>MKLIINDKIKKDAFISIFQLLKTSSSSIRLIFDKNYMYIQGMDKSHICLFDIKIFSSWFDNYELLENDISNISLCTQFFHNIISMTQDKHSLNIHYDNNPDAIFIDLICQQDGSDYNKYFRLPLTDYETESVLIPEVDYDAEFSISSKKFCELCSQLLIFGDVMNVKCNEDKIDLASTGVGGEMAVNIPIDDLSEFSISEGESINLSYSLNYIHKMCLTTKLSSEICLSISQELPLRIKYDLGSESYVTFFIAPRISDD</sequence>
<dbReference type="GO" id="GO:0003677">
    <property type="term" value="F:DNA binding"/>
    <property type="evidence" value="ECO:0007669"/>
    <property type="project" value="UniProtKB-KW"/>
</dbReference>
<dbReference type="GO" id="GO:0030337">
    <property type="term" value="F:DNA polymerase processivity factor activity"/>
    <property type="evidence" value="ECO:0007669"/>
    <property type="project" value="InterPro"/>
</dbReference>
<keyword evidence="2" id="KW-0238">DNA-binding</keyword>
<dbReference type="InterPro" id="IPR022649">
    <property type="entry name" value="Pr_cel_nuc_antig_C"/>
</dbReference>
<evidence type="ECO:0000259" key="4">
    <source>
        <dbReference type="Pfam" id="PF02747"/>
    </source>
</evidence>
<dbReference type="InterPro" id="IPR046938">
    <property type="entry name" value="DNA_clamp_sf"/>
</dbReference>
<evidence type="ECO:0000256" key="1">
    <source>
        <dbReference type="ARBA" id="ARBA00010462"/>
    </source>
</evidence>
<dbReference type="InterPro" id="IPR000730">
    <property type="entry name" value="Pr_cel_nuc_antig"/>
</dbReference>
<proteinExistence type="inferred from homology"/>
<dbReference type="GO" id="GO:0019985">
    <property type="term" value="P:translesion synthesis"/>
    <property type="evidence" value="ECO:0007669"/>
    <property type="project" value="TreeGrafter"/>
</dbReference>
<dbReference type="SUPFAM" id="SSF55979">
    <property type="entry name" value="DNA clamp"/>
    <property type="match status" value="2"/>
</dbReference>
<accession>A0A6C0KX24</accession>
<dbReference type="Gene3D" id="3.70.10.10">
    <property type="match status" value="1"/>
</dbReference>